<keyword evidence="8 12" id="KW-0274">FAD</keyword>
<dbReference type="InterPro" id="IPR012132">
    <property type="entry name" value="GMC_OxRdtase"/>
</dbReference>
<dbReference type="OrthoDB" id="269227at2759"/>
<dbReference type="Proteomes" id="UP000238479">
    <property type="component" value="Chromosome 4"/>
</dbReference>
<comment type="caution">
    <text evidence="16">The sequence shown here is derived from an EMBL/GenBank/DDBJ whole genome shotgun (WGS) entry which is preliminary data.</text>
</comment>
<dbReference type="InterPro" id="IPR051871">
    <property type="entry name" value="GMC_Oxidoreductase-Related"/>
</dbReference>
<dbReference type="PIRSF" id="PIRSF000137">
    <property type="entry name" value="Alcohol_oxidase"/>
    <property type="match status" value="1"/>
</dbReference>
<evidence type="ECO:0000256" key="8">
    <source>
        <dbReference type="ARBA" id="ARBA00022827"/>
    </source>
</evidence>
<evidence type="ECO:0000259" key="15">
    <source>
        <dbReference type="PROSITE" id="PS00624"/>
    </source>
</evidence>
<comment type="similarity">
    <text evidence="3">Belongs to the GMC oxidoreductase family.</text>
</comment>
<evidence type="ECO:0000256" key="7">
    <source>
        <dbReference type="ARBA" id="ARBA00022729"/>
    </source>
</evidence>
<keyword evidence="6" id="KW-0285">Flavoprotein</keyword>
<keyword evidence="7 14" id="KW-0732">Signal</keyword>
<dbReference type="Gene3D" id="3.30.410.40">
    <property type="match status" value="1"/>
</dbReference>
<dbReference type="GO" id="GO:0016614">
    <property type="term" value="F:oxidoreductase activity, acting on CH-OH group of donors"/>
    <property type="evidence" value="ECO:0007669"/>
    <property type="project" value="InterPro"/>
</dbReference>
<feature type="binding site" evidence="12">
    <location>
        <position position="245"/>
    </location>
    <ligand>
        <name>FAD</name>
        <dbReference type="ChEBI" id="CHEBI:57692"/>
    </ligand>
</feature>
<evidence type="ECO:0000256" key="14">
    <source>
        <dbReference type="SAM" id="SignalP"/>
    </source>
</evidence>
<feature type="binding site" evidence="12">
    <location>
        <begin position="515"/>
        <end position="516"/>
    </location>
    <ligand>
        <name>FAD</name>
        <dbReference type="ChEBI" id="CHEBI:57692"/>
    </ligand>
</feature>
<comment type="cofactor">
    <cofactor evidence="2 12">
        <name>FAD</name>
        <dbReference type="ChEBI" id="CHEBI:57692"/>
    </cofactor>
</comment>
<protein>
    <recommendedName>
        <fullName evidence="5">(R)-mandelonitrile lyase</fullName>
        <ecNumber evidence="5">4.1.2.10</ecNumber>
    </recommendedName>
</protein>
<dbReference type="Pfam" id="PF05199">
    <property type="entry name" value="GMC_oxred_C"/>
    <property type="match status" value="1"/>
</dbReference>
<keyword evidence="10" id="KW-0325">Glycoprotein</keyword>
<dbReference type="Pfam" id="PF00732">
    <property type="entry name" value="GMC_oxred_N"/>
    <property type="match status" value="1"/>
</dbReference>
<reference evidence="16 17" key="1">
    <citation type="journal article" date="2018" name="Nat. Genet.">
        <title>The Rosa genome provides new insights in the design of modern roses.</title>
        <authorList>
            <person name="Bendahmane M."/>
        </authorList>
    </citation>
    <scope>NUCLEOTIDE SEQUENCE [LARGE SCALE GENOMIC DNA]</scope>
    <source>
        <strain evidence="17">cv. Old Blush</strain>
    </source>
</reference>
<name>A0A2P6QTN3_ROSCH</name>
<dbReference type="InterPro" id="IPR000172">
    <property type="entry name" value="GMC_OxRdtase_N"/>
</dbReference>
<feature type="binding site" evidence="12">
    <location>
        <begin position="82"/>
        <end position="83"/>
    </location>
    <ligand>
        <name>FAD</name>
        <dbReference type="ChEBI" id="CHEBI:57692"/>
    </ligand>
</feature>
<evidence type="ECO:0000256" key="3">
    <source>
        <dbReference type="ARBA" id="ARBA00010790"/>
    </source>
</evidence>
<accession>A0A2P6QTN3</accession>
<dbReference type="InterPro" id="IPR007867">
    <property type="entry name" value="GMC_OxRtase_C"/>
</dbReference>
<dbReference type="EC" id="4.1.2.10" evidence="5"/>
<dbReference type="SUPFAM" id="SSF51905">
    <property type="entry name" value="FAD/NAD(P)-binding domain"/>
    <property type="match status" value="1"/>
</dbReference>
<feature type="disulfide bond" evidence="13">
    <location>
        <begin position="416"/>
        <end position="467"/>
    </location>
</feature>
<evidence type="ECO:0000256" key="1">
    <source>
        <dbReference type="ARBA" id="ARBA00001147"/>
    </source>
</evidence>
<gene>
    <name evidence="16" type="ORF">RchiOBHm_Chr4g0403741</name>
</gene>
<feature type="domain" description="Glucose-methanol-choline oxidoreductase N-terminal" evidence="15">
    <location>
        <begin position="287"/>
        <end position="301"/>
    </location>
</feature>
<evidence type="ECO:0000256" key="13">
    <source>
        <dbReference type="PIRSR" id="PIRSR000137-3"/>
    </source>
</evidence>
<dbReference type="EMBL" id="PDCK01000042">
    <property type="protein sequence ID" value="PRQ37543.1"/>
    <property type="molecule type" value="Genomic_DNA"/>
</dbReference>
<comment type="subunit">
    <text evidence="4">Monomer.</text>
</comment>
<dbReference type="PANTHER" id="PTHR45968">
    <property type="entry name" value="OSJNBA0019K04.7 PROTEIN"/>
    <property type="match status" value="1"/>
</dbReference>
<dbReference type="SUPFAM" id="SSF54373">
    <property type="entry name" value="FAD-linked reductases, C-terminal domain"/>
    <property type="match status" value="1"/>
</dbReference>
<keyword evidence="17" id="KW-1185">Reference proteome</keyword>
<dbReference type="PROSITE" id="PS00624">
    <property type="entry name" value="GMC_OXRED_2"/>
    <property type="match status" value="1"/>
</dbReference>
<keyword evidence="11 16" id="KW-0456">Lyase</keyword>
<evidence type="ECO:0000313" key="17">
    <source>
        <dbReference type="Proteomes" id="UP000238479"/>
    </source>
</evidence>
<comment type="catalytic activity">
    <reaction evidence="1">
        <text>(R)-mandelonitrile = benzaldehyde + hydrogen cyanide</text>
        <dbReference type="Rhea" id="RHEA:18313"/>
        <dbReference type="ChEBI" id="CHEBI:17169"/>
        <dbReference type="ChEBI" id="CHEBI:18407"/>
        <dbReference type="ChEBI" id="CHEBI:18450"/>
        <dbReference type="EC" id="4.1.2.10"/>
    </reaction>
</comment>
<proteinExistence type="inferred from homology"/>
<feature type="signal peptide" evidence="14">
    <location>
        <begin position="1"/>
        <end position="27"/>
    </location>
</feature>
<feature type="binding site" evidence="12">
    <location>
        <begin position="475"/>
        <end position="476"/>
    </location>
    <ligand>
        <name>FAD</name>
        <dbReference type="ChEBI" id="CHEBI:57692"/>
    </ligand>
</feature>
<evidence type="ECO:0000256" key="9">
    <source>
        <dbReference type="ARBA" id="ARBA00023157"/>
    </source>
</evidence>
<dbReference type="GO" id="GO:0050660">
    <property type="term" value="F:flavin adenine dinucleotide binding"/>
    <property type="evidence" value="ECO:0007669"/>
    <property type="project" value="InterPro"/>
</dbReference>
<evidence type="ECO:0000256" key="4">
    <source>
        <dbReference type="ARBA" id="ARBA00011245"/>
    </source>
</evidence>
<dbReference type="STRING" id="74649.A0A2P6QTN3"/>
<evidence type="ECO:0000256" key="5">
    <source>
        <dbReference type="ARBA" id="ARBA00013074"/>
    </source>
</evidence>
<dbReference type="OMA" id="DADWKFQ"/>
<evidence type="ECO:0000256" key="11">
    <source>
        <dbReference type="ARBA" id="ARBA00023239"/>
    </source>
</evidence>
<dbReference type="PANTHER" id="PTHR45968:SF23">
    <property type="entry name" value="GLUCOSE-METHANOL-CHOLINE OXIDOREDUCTASE N-TERMINAL DOMAIN-CONTAINING PROTEIN"/>
    <property type="match status" value="1"/>
</dbReference>
<evidence type="ECO:0000256" key="2">
    <source>
        <dbReference type="ARBA" id="ARBA00001974"/>
    </source>
</evidence>
<dbReference type="GO" id="GO:0046593">
    <property type="term" value="F:mandelonitrile lyase activity"/>
    <property type="evidence" value="ECO:0007669"/>
    <property type="project" value="UniProtKB-EC"/>
</dbReference>
<feature type="chain" id="PRO_5015187665" description="(R)-mandelonitrile lyase" evidence="14">
    <location>
        <begin position="28"/>
        <end position="537"/>
    </location>
</feature>
<dbReference type="Gramene" id="PRQ37543">
    <property type="protein sequence ID" value="PRQ37543"/>
    <property type="gene ID" value="RchiOBHm_Chr4g0403741"/>
</dbReference>
<dbReference type="Gene3D" id="3.50.50.60">
    <property type="entry name" value="FAD/NAD(P)-binding domain"/>
    <property type="match status" value="1"/>
</dbReference>
<evidence type="ECO:0000256" key="12">
    <source>
        <dbReference type="PIRSR" id="PIRSR000137-2"/>
    </source>
</evidence>
<evidence type="ECO:0000313" key="16">
    <source>
        <dbReference type="EMBL" id="PRQ37543.1"/>
    </source>
</evidence>
<dbReference type="InterPro" id="IPR001613">
    <property type="entry name" value="Flavin_amine_oxidase"/>
</dbReference>
<dbReference type="AlphaFoldDB" id="A0A2P6QTN3"/>
<keyword evidence="9 13" id="KW-1015">Disulfide bond</keyword>
<sequence length="537" mass="58895">MEKSTIAAVLLLLHLFVFSYQSDQVHSLATPSENDFSYMKFVHNATDLPLEEEYDYIVVGGGTAGCPLATTLSEKYSVLVLERGSVPSAYPSVLREEKFTSNLMQEDDGKIPAQRFTSEEGVRNARGRILGGSSMINAGFYSRAEKEFYLTSGIEWDMDMVYKAYTWVENTTVFRPVNVETWQSVVKEALLEAGVTPDNGFNLEHIPGAKVGGSIFDSNGRRHGAVELLNRAEPNNLQVAVHATVERIIFSSNMSRCSATGIIYSDSDGRSHRAFVRGKGEVILSAGTIGSPQLLLLSGVGSQSYLSSLKIPVIYPQSNVGQFMFDNPRNFINILPPFLLEPSILQIVGITTDFYIEALSYIVPNNSSNVTLANIASKVPGPLSYGSLRLQSSSDVRVGPNVSFNYFAHPADLARCVKGLRKVADLLKTNSLKPFRSQNSSGTEGFNFYGPSLPTNQTDDVPFETFCRTTVATFWHYHGGCLVGKVVDSSLRVIGINSLRVVDGSTFNFSPGTNPQATIMMLGRYVGVKMLQEREVN</sequence>
<dbReference type="PRINTS" id="PR00757">
    <property type="entry name" value="AMINEOXDASEF"/>
</dbReference>
<evidence type="ECO:0000256" key="6">
    <source>
        <dbReference type="ARBA" id="ARBA00022630"/>
    </source>
</evidence>
<dbReference type="InterPro" id="IPR036188">
    <property type="entry name" value="FAD/NAD-bd_sf"/>
</dbReference>
<feature type="binding site" evidence="12">
    <location>
        <position position="504"/>
    </location>
    <ligand>
        <name>FAD</name>
        <dbReference type="ChEBI" id="CHEBI:57692"/>
    </ligand>
</feature>
<evidence type="ECO:0000256" key="10">
    <source>
        <dbReference type="ARBA" id="ARBA00023180"/>
    </source>
</evidence>
<organism evidence="16 17">
    <name type="scientific">Rosa chinensis</name>
    <name type="common">China rose</name>
    <dbReference type="NCBI Taxonomy" id="74649"/>
    <lineage>
        <taxon>Eukaryota</taxon>
        <taxon>Viridiplantae</taxon>
        <taxon>Streptophyta</taxon>
        <taxon>Embryophyta</taxon>
        <taxon>Tracheophyta</taxon>
        <taxon>Spermatophyta</taxon>
        <taxon>Magnoliopsida</taxon>
        <taxon>eudicotyledons</taxon>
        <taxon>Gunneridae</taxon>
        <taxon>Pentapetalae</taxon>
        <taxon>rosids</taxon>
        <taxon>fabids</taxon>
        <taxon>Rosales</taxon>
        <taxon>Rosaceae</taxon>
        <taxon>Rosoideae</taxon>
        <taxon>Rosoideae incertae sedis</taxon>
        <taxon>Rosa</taxon>
    </lineage>
</organism>